<keyword evidence="4" id="KW-1185">Reference proteome</keyword>
<reference evidence="2 3" key="1">
    <citation type="journal article" date="2014" name="Genome Announc.">
        <title>Draft genome sequences of eight enterohepatic helicobacter species isolated from both laboratory and wild rodents.</title>
        <authorList>
            <person name="Sheh A."/>
            <person name="Shen Z."/>
            <person name="Fox J.G."/>
        </authorList>
    </citation>
    <scope>NUCLEOTIDE SEQUENCE [LARGE SCALE GENOMIC DNA]</scope>
    <source>
        <strain evidence="2 3">ST1</strain>
    </source>
</reference>
<protein>
    <submittedName>
        <fullName evidence="1">Uncharacterized protein</fullName>
    </submittedName>
</protein>
<proteinExistence type="predicted"/>
<dbReference type="EMBL" id="UGJE01000002">
    <property type="protein sequence ID" value="STQ86631.1"/>
    <property type="molecule type" value="Genomic_DNA"/>
</dbReference>
<dbReference type="RefSeq" id="WP_034557844.1">
    <property type="nucleotide sequence ID" value="NZ_FZML01000003.1"/>
</dbReference>
<evidence type="ECO:0000313" key="1">
    <source>
        <dbReference type="EMBL" id="STQ86631.1"/>
    </source>
</evidence>
<evidence type="ECO:0000313" key="4">
    <source>
        <dbReference type="Proteomes" id="UP000255139"/>
    </source>
</evidence>
<dbReference type="EMBL" id="JRPD02000004">
    <property type="protein sequence ID" value="TLE00860.1"/>
    <property type="molecule type" value="Genomic_DNA"/>
</dbReference>
<evidence type="ECO:0000313" key="3">
    <source>
        <dbReference type="Proteomes" id="UP000029922"/>
    </source>
</evidence>
<dbReference type="Proteomes" id="UP000029922">
    <property type="component" value="Unassembled WGS sequence"/>
</dbReference>
<dbReference type="AlphaFoldDB" id="A0A099TX11"/>
<reference evidence="1 4" key="2">
    <citation type="submission" date="2018-06" db="EMBL/GenBank/DDBJ databases">
        <authorList>
            <consortium name="Pathogen Informatics"/>
            <person name="Doyle S."/>
        </authorList>
    </citation>
    <scope>NUCLEOTIDE SEQUENCE [LARGE SCALE GENOMIC DNA]</scope>
    <source>
        <strain evidence="1 4">NCTC12714</strain>
    </source>
</reference>
<accession>A0A099TX11</accession>
<sequence length="85" mass="9902">MSTNKSRDKESYQDENTRTVIIQKNKQTGIHGKYIVNFDTENLTFSSDNVEDYETYKNKKHKVIEIDDKVNNDILGDLDMGLPLF</sequence>
<gene>
    <name evidence="2" type="ORF">LS73_002870</name>
    <name evidence="1" type="ORF">NCTC12714_01442</name>
</gene>
<organism evidence="1 4">
    <name type="scientific">Helicobacter muridarum</name>
    <dbReference type="NCBI Taxonomy" id="216"/>
    <lineage>
        <taxon>Bacteria</taxon>
        <taxon>Pseudomonadati</taxon>
        <taxon>Campylobacterota</taxon>
        <taxon>Epsilonproteobacteria</taxon>
        <taxon>Campylobacterales</taxon>
        <taxon>Helicobacteraceae</taxon>
        <taxon>Helicobacter</taxon>
    </lineage>
</organism>
<name>A0A099TX11_9HELI</name>
<dbReference type="Proteomes" id="UP000255139">
    <property type="component" value="Unassembled WGS sequence"/>
</dbReference>
<evidence type="ECO:0000313" key="2">
    <source>
        <dbReference type="EMBL" id="TLE00860.1"/>
    </source>
</evidence>